<feature type="transmembrane region" description="Helical" evidence="1">
    <location>
        <begin position="38"/>
        <end position="55"/>
    </location>
</feature>
<evidence type="ECO:0000313" key="3">
    <source>
        <dbReference type="Proteomes" id="UP000605259"/>
    </source>
</evidence>
<keyword evidence="1" id="KW-0472">Membrane</keyword>
<proteinExistence type="predicted"/>
<organism evidence="2 3">
    <name type="scientific">Priestia taiwanensis</name>
    <dbReference type="NCBI Taxonomy" id="1347902"/>
    <lineage>
        <taxon>Bacteria</taxon>
        <taxon>Bacillati</taxon>
        <taxon>Bacillota</taxon>
        <taxon>Bacilli</taxon>
        <taxon>Bacillales</taxon>
        <taxon>Bacillaceae</taxon>
        <taxon>Priestia</taxon>
    </lineage>
</organism>
<dbReference type="AlphaFoldDB" id="A0A917EKS8"/>
<dbReference type="RefSeq" id="WP_188386914.1">
    <property type="nucleotide sequence ID" value="NZ_BMFK01000001.1"/>
</dbReference>
<sequence>MLYDFILTFIIAFFFIGAINFVIHTYFPKDKLERKKRLVIYTVQSAIAALLLVFVI</sequence>
<protein>
    <submittedName>
        <fullName evidence="2">Uncharacterized protein</fullName>
    </submittedName>
</protein>
<reference evidence="2" key="2">
    <citation type="submission" date="2020-09" db="EMBL/GenBank/DDBJ databases">
        <authorList>
            <person name="Sun Q."/>
            <person name="Zhou Y."/>
        </authorList>
    </citation>
    <scope>NUCLEOTIDE SEQUENCE</scope>
    <source>
        <strain evidence="2">CGMCC 1.12698</strain>
    </source>
</reference>
<keyword evidence="1" id="KW-0812">Transmembrane</keyword>
<accession>A0A917EKS8</accession>
<keyword evidence="1" id="KW-1133">Transmembrane helix</keyword>
<comment type="caution">
    <text evidence="2">The sequence shown here is derived from an EMBL/GenBank/DDBJ whole genome shotgun (WGS) entry which is preliminary data.</text>
</comment>
<gene>
    <name evidence="2" type="ORF">GCM10007140_05510</name>
</gene>
<evidence type="ECO:0000313" key="2">
    <source>
        <dbReference type="EMBL" id="GGE58053.1"/>
    </source>
</evidence>
<dbReference type="EMBL" id="BMFK01000001">
    <property type="protein sequence ID" value="GGE58053.1"/>
    <property type="molecule type" value="Genomic_DNA"/>
</dbReference>
<dbReference type="Proteomes" id="UP000605259">
    <property type="component" value="Unassembled WGS sequence"/>
</dbReference>
<keyword evidence="3" id="KW-1185">Reference proteome</keyword>
<evidence type="ECO:0000256" key="1">
    <source>
        <dbReference type="SAM" id="Phobius"/>
    </source>
</evidence>
<feature type="transmembrane region" description="Helical" evidence="1">
    <location>
        <begin position="6"/>
        <end position="26"/>
    </location>
</feature>
<name>A0A917EKS8_9BACI</name>
<reference evidence="2" key="1">
    <citation type="journal article" date="2014" name="Int. J. Syst. Evol. Microbiol.">
        <title>Complete genome sequence of Corynebacterium casei LMG S-19264T (=DSM 44701T), isolated from a smear-ripened cheese.</title>
        <authorList>
            <consortium name="US DOE Joint Genome Institute (JGI-PGF)"/>
            <person name="Walter F."/>
            <person name="Albersmeier A."/>
            <person name="Kalinowski J."/>
            <person name="Ruckert C."/>
        </authorList>
    </citation>
    <scope>NUCLEOTIDE SEQUENCE</scope>
    <source>
        <strain evidence="2">CGMCC 1.12698</strain>
    </source>
</reference>